<dbReference type="AlphaFoldDB" id="A0A0A3I9X4"/>
<sequence length="479" mass="51327">MKKNIFAAIVAFIMIFASVWVPSQAEASMNLSGTVSKSLGSSGVGVSVRDGETGQILYEYYGNTAKKPASNMKLLTGAAAISLLGENYRYETSLYIDGYIANGVLNGNVYLKGSGDPTLQYNQLQTFATALKNYGIYKVNGNLYGDDHIFTGEQLTPGIAAEDESDYFAARTTGLVLSPNDDFDAGTIIVQVSGGTAGKKPAVQALPNTMGMTLSNYATTGSKGTRNTLTIKRKYGTSQVIITGSIPAGSTVKEWVTVNNPTVNTMYAMQQAMKDRGIAFTNTPAIGRGTVPQGATRVYTSKSRTLKEMFPAFMKLSNNSMADIFVKTLGAEAYGKGDTQTGVKVLQEYGESIGLDMGNWSFEDGSGMSHKNRISPNGFTALLYNARGMQAYDTYYSSLPVGGANNRLVGGSLRTRFTSAAYQYRVAAKTGHITGVYTLSGYVKANSGKNYIFSIMTENKQTAVITGIDAVVAYIINHY</sequence>
<evidence type="ECO:0000256" key="1">
    <source>
        <dbReference type="ARBA" id="ARBA00006096"/>
    </source>
</evidence>
<comment type="similarity">
    <text evidence="1">Belongs to the peptidase S13 family.</text>
</comment>
<dbReference type="RefSeq" id="WP_036157888.1">
    <property type="nucleotide sequence ID" value="NZ_AVCX01000001.1"/>
</dbReference>
<organism evidence="4 5">
    <name type="scientific">Lysinibacillus odysseyi 34hs-1 = NBRC 100172</name>
    <dbReference type="NCBI Taxonomy" id="1220589"/>
    <lineage>
        <taxon>Bacteria</taxon>
        <taxon>Bacillati</taxon>
        <taxon>Bacillota</taxon>
        <taxon>Bacilli</taxon>
        <taxon>Bacillales</taxon>
        <taxon>Bacillaceae</taxon>
        <taxon>Lysinibacillus</taxon>
    </lineage>
</organism>
<evidence type="ECO:0008006" key="6">
    <source>
        <dbReference type="Google" id="ProtNLM"/>
    </source>
</evidence>
<dbReference type="SUPFAM" id="SSF56601">
    <property type="entry name" value="beta-lactamase/transpeptidase-like"/>
    <property type="match status" value="1"/>
</dbReference>
<comment type="caution">
    <text evidence="4">The sequence shown here is derived from an EMBL/GenBank/DDBJ whole genome shotgun (WGS) entry which is preliminary data.</text>
</comment>
<dbReference type="PANTHER" id="PTHR30023">
    <property type="entry name" value="D-ALANYL-D-ALANINE CARBOXYPEPTIDASE"/>
    <property type="match status" value="1"/>
</dbReference>
<dbReference type="GO" id="GO:0006508">
    <property type="term" value="P:proteolysis"/>
    <property type="evidence" value="ECO:0007669"/>
    <property type="project" value="InterPro"/>
</dbReference>
<dbReference type="PRINTS" id="PR00922">
    <property type="entry name" value="DADACBPTASE3"/>
</dbReference>
<keyword evidence="5" id="KW-1185">Reference proteome</keyword>
<reference evidence="4 5" key="1">
    <citation type="submission" date="2014-02" db="EMBL/GenBank/DDBJ databases">
        <title>Draft genome sequence of Lysinibacillus odysseyi NBRC 100172.</title>
        <authorList>
            <person name="Zhang F."/>
            <person name="Wang G."/>
            <person name="Zhang L."/>
        </authorList>
    </citation>
    <scope>NUCLEOTIDE SEQUENCE [LARGE SCALE GENOMIC DNA]</scope>
    <source>
        <strain evidence="4 5">NBRC 100172</strain>
    </source>
</reference>
<dbReference type="OrthoDB" id="9802627at2"/>
<feature type="chain" id="PRO_5002014389" description="D-alanyl-D-alanine carboxypeptidase" evidence="3">
    <location>
        <begin position="28"/>
        <end position="479"/>
    </location>
</feature>
<dbReference type="EMBL" id="JPVP01000060">
    <property type="protein sequence ID" value="KGR81524.1"/>
    <property type="molecule type" value="Genomic_DNA"/>
</dbReference>
<dbReference type="GO" id="GO:0000270">
    <property type="term" value="P:peptidoglycan metabolic process"/>
    <property type="evidence" value="ECO:0007669"/>
    <property type="project" value="TreeGrafter"/>
</dbReference>
<dbReference type="Pfam" id="PF02113">
    <property type="entry name" value="Peptidase_S13"/>
    <property type="match status" value="1"/>
</dbReference>
<evidence type="ECO:0000313" key="5">
    <source>
        <dbReference type="Proteomes" id="UP000030437"/>
    </source>
</evidence>
<dbReference type="GO" id="GO:0004185">
    <property type="term" value="F:serine-type carboxypeptidase activity"/>
    <property type="evidence" value="ECO:0007669"/>
    <property type="project" value="InterPro"/>
</dbReference>
<dbReference type="Proteomes" id="UP000030437">
    <property type="component" value="Unassembled WGS sequence"/>
</dbReference>
<name>A0A0A3I9X4_9BACI</name>
<keyword evidence="3" id="KW-0732">Signal</keyword>
<dbReference type="InterPro" id="IPR012338">
    <property type="entry name" value="Beta-lactam/transpept-like"/>
</dbReference>
<dbReference type="Gene3D" id="3.50.80.20">
    <property type="entry name" value="D-Ala-D-Ala carboxypeptidase C, peptidase S13"/>
    <property type="match status" value="1"/>
</dbReference>
<protein>
    <recommendedName>
        <fullName evidence="6">D-alanyl-D-alanine carboxypeptidase</fullName>
    </recommendedName>
</protein>
<dbReference type="InterPro" id="IPR000667">
    <property type="entry name" value="Peptidase_S13"/>
</dbReference>
<evidence type="ECO:0000313" key="4">
    <source>
        <dbReference type="EMBL" id="KGR81524.1"/>
    </source>
</evidence>
<keyword evidence="2" id="KW-0378">Hydrolase</keyword>
<feature type="signal peptide" evidence="3">
    <location>
        <begin position="1"/>
        <end position="27"/>
    </location>
</feature>
<evidence type="ECO:0000256" key="3">
    <source>
        <dbReference type="SAM" id="SignalP"/>
    </source>
</evidence>
<accession>A0A0A3I9X4</accession>
<evidence type="ECO:0000256" key="2">
    <source>
        <dbReference type="ARBA" id="ARBA00022801"/>
    </source>
</evidence>
<dbReference type="NCBIfam" id="TIGR00666">
    <property type="entry name" value="PBP4"/>
    <property type="match status" value="1"/>
</dbReference>
<dbReference type="Gene3D" id="3.40.710.10">
    <property type="entry name" value="DD-peptidase/beta-lactamase superfamily"/>
    <property type="match status" value="1"/>
</dbReference>
<dbReference type="eggNOG" id="COG2027">
    <property type="taxonomic scope" value="Bacteria"/>
</dbReference>
<proteinExistence type="inferred from homology"/>
<dbReference type="STRING" id="1220589.CD32_19400"/>
<gene>
    <name evidence="4" type="ORF">CD32_19400</name>
</gene>
<dbReference type="PANTHER" id="PTHR30023:SF0">
    <property type="entry name" value="PENICILLIN-SENSITIVE CARBOXYPEPTIDASE A"/>
    <property type="match status" value="1"/>
</dbReference>